<accession>A0A9D1I8G0</accession>
<gene>
    <name evidence="1" type="ORF">IAD50_08565</name>
</gene>
<reference evidence="1" key="2">
    <citation type="journal article" date="2021" name="PeerJ">
        <title>Extensive microbial diversity within the chicken gut microbiome revealed by metagenomics and culture.</title>
        <authorList>
            <person name="Gilroy R."/>
            <person name="Ravi A."/>
            <person name="Getino M."/>
            <person name="Pursley I."/>
            <person name="Horton D.L."/>
            <person name="Alikhan N.F."/>
            <person name="Baker D."/>
            <person name="Gharbi K."/>
            <person name="Hall N."/>
            <person name="Watson M."/>
            <person name="Adriaenssens E.M."/>
            <person name="Foster-Nyarko E."/>
            <person name="Jarju S."/>
            <person name="Secka A."/>
            <person name="Antonio M."/>
            <person name="Oren A."/>
            <person name="Chaudhuri R.R."/>
            <person name="La Ragione R."/>
            <person name="Hildebrand F."/>
            <person name="Pallen M.J."/>
        </authorList>
    </citation>
    <scope>NUCLEOTIDE SEQUENCE</scope>
    <source>
        <strain evidence="1">CHK195-4489</strain>
    </source>
</reference>
<dbReference type="AlphaFoldDB" id="A0A9D1I8G0"/>
<name>A0A9D1I8G0_9CLOT</name>
<organism evidence="1 2">
    <name type="scientific">Candidatus Egerieisoma faecipullorum</name>
    <dbReference type="NCBI Taxonomy" id="2840963"/>
    <lineage>
        <taxon>Bacteria</taxon>
        <taxon>Bacillati</taxon>
        <taxon>Bacillota</taxon>
        <taxon>Clostridia</taxon>
        <taxon>Eubacteriales</taxon>
        <taxon>Clostridiaceae</taxon>
        <taxon>Clostridiaceae incertae sedis</taxon>
        <taxon>Candidatus Egerieisoma</taxon>
    </lineage>
</organism>
<reference evidence="1" key="1">
    <citation type="submission" date="2020-10" db="EMBL/GenBank/DDBJ databases">
        <authorList>
            <person name="Gilroy R."/>
        </authorList>
    </citation>
    <scope>NUCLEOTIDE SEQUENCE</scope>
    <source>
        <strain evidence="1">CHK195-4489</strain>
    </source>
</reference>
<evidence type="ECO:0000313" key="2">
    <source>
        <dbReference type="Proteomes" id="UP000824089"/>
    </source>
</evidence>
<dbReference type="EMBL" id="DVMM01000189">
    <property type="protein sequence ID" value="HIU30331.1"/>
    <property type="molecule type" value="Genomic_DNA"/>
</dbReference>
<sequence>MKNGTYDGAWITYNLHPEHPPLIHYETKNERIKLYPTAEMQAEKSALRAKS</sequence>
<proteinExistence type="predicted"/>
<protein>
    <submittedName>
        <fullName evidence="1">Uncharacterized protein</fullName>
    </submittedName>
</protein>
<dbReference type="Proteomes" id="UP000824089">
    <property type="component" value="Unassembled WGS sequence"/>
</dbReference>
<evidence type="ECO:0000313" key="1">
    <source>
        <dbReference type="EMBL" id="HIU30331.1"/>
    </source>
</evidence>
<comment type="caution">
    <text evidence="1">The sequence shown here is derived from an EMBL/GenBank/DDBJ whole genome shotgun (WGS) entry which is preliminary data.</text>
</comment>